<dbReference type="RefSeq" id="WP_184218484.1">
    <property type="nucleotide sequence ID" value="NZ_JACHMD010000001.1"/>
</dbReference>
<evidence type="ECO:0008006" key="3">
    <source>
        <dbReference type="Google" id="ProtNLM"/>
    </source>
</evidence>
<accession>A0A7W7BRU9</accession>
<organism evidence="1 2">
    <name type="scientific">Microbacterium marinum</name>
    <dbReference type="NCBI Taxonomy" id="421115"/>
    <lineage>
        <taxon>Bacteria</taxon>
        <taxon>Bacillati</taxon>
        <taxon>Actinomycetota</taxon>
        <taxon>Actinomycetes</taxon>
        <taxon>Micrococcales</taxon>
        <taxon>Microbacteriaceae</taxon>
        <taxon>Microbacterium</taxon>
    </lineage>
</organism>
<evidence type="ECO:0000313" key="2">
    <source>
        <dbReference type="Proteomes" id="UP000573729"/>
    </source>
</evidence>
<dbReference type="EMBL" id="JACHMD010000001">
    <property type="protein sequence ID" value="MBB4667693.1"/>
    <property type="molecule type" value="Genomic_DNA"/>
</dbReference>
<keyword evidence="2" id="KW-1185">Reference proteome</keyword>
<dbReference type="InterPro" id="IPR032580">
    <property type="entry name" value="SatD"/>
</dbReference>
<proteinExistence type="predicted"/>
<gene>
    <name evidence="1" type="ORF">BKA24_002402</name>
</gene>
<sequence length="211" mass="22259">MSVVITADIIASRELTDRARAQRLIDDAVARVDHDLPGADRVLTPTVGDELQGVYPGLADALAAVTLLRLRLPDEVDLRFGIGVGEIGVIPSAAGDIAEGPGWWAAREAIDTLHAKQVRALPRARTWVVAAEGAGDAASIALANAYAWARDELISAMTERTRRLAYGRCLGATQASLAEQEGITQSAVSQALNSAGAAAVVEGFRVLRMPR</sequence>
<dbReference type="AlphaFoldDB" id="A0A7W7BRU9"/>
<protein>
    <recommendedName>
        <fullName evidence="3">SatD family (SatD)</fullName>
    </recommendedName>
</protein>
<comment type="caution">
    <text evidence="1">The sequence shown here is derived from an EMBL/GenBank/DDBJ whole genome shotgun (WGS) entry which is preliminary data.</text>
</comment>
<evidence type="ECO:0000313" key="1">
    <source>
        <dbReference type="EMBL" id="MBB4667693.1"/>
    </source>
</evidence>
<dbReference type="Proteomes" id="UP000573729">
    <property type="component" value="Unassembled WGS sequence"/>
</dbReference>
<name>A0A7W7BRU9_9MICO</name>
<dbReference type="Pfam" id="PF16264">
    <property type="entry name" value="SatD"/>
    <property type="match status" value="1"/>
</dbReference>
<reference evidence="1 2" key="1">
    <citation type="submission" date="2020-08" db="EMBL/GenBank/DDBJ databases">
        <title>Sequencing the genomes of 1000 actinobacteria strains.</title>
        <authorList>
            <person name="Klenk H.-P."/>
        </authorList>
    </citation>
    <scope>NUCLEOTIDE SEQUENCE [LARGE SCALE GENOMIC DNA]</scope>
    <source>
        <strain evidence="1 2">DSM 24947</strain>
    </source>
</reference>